<dbReference type="Pfam" id="PF13380">
    <property type="entry name" value="CoA_binding_2"/>
    <property type="match status" value="1"/>
</dbReference>
<name>A0A1I1AT91_9BACT</name>
<dbReference type="Proteomes" id="UP000198790">
    <property type="component" value="Unassembled WGS sequence"/>
</dbReference>
<dbReference type="InterPro" id="IPR036291">
    <property type="entry name" value="NAD(P)-bd_dom_sf"/>
</dbReference>
<dbReference type="InterPro" id="IPR003781">
    <property type="entry name" value="CoA-bd"/>
</dbReference>
<sequence length="129" mass="14150">MEVGSKMSEKLTLVVGATTNPSRYAYFAASRLANAGVPFIPIGIKSGEVFGEKILDLRTKPALENIHTITLYIGTANQEEWLDYLISLTPKRIIFNPGTENPIFFQRAKAAGIEAMHGCTLVMLGSNQY</sequence>
<proteinExistence type="predicted"/>
<dbReference type="RefSeq" id="WP_245786867.1">
    <property type="nucleotide sequence ID" value="NZ_FOKK01000009.1"/>
</dbReference>
<keyword evidence="3" id="KW-1185">Reference proteome</keyword>
<accession>A0A1I1AT91</accession>
<feature type="domain" description="SAM-dependent MTase TRM10-type" evidence="1">
    <location>
        <begin position="1"/>
        <end position="96"/>
    </location>
</feature>
<dbReference type="EMBL" id="FOKK01000009">
    <property type="protein sequence ID" value="SFB41251.1"/>
    <property type="molecule type" value="Genomic_DNA"/>
</dbReference>
<reference evidence="2 3" key="1">
    <citation type="submission" date="2016-10" db="EMBL/GenBank/DDBJ databases">
        <authorList>
            <person name="de Groot N.N."/>
        </authorList>
    </citation>
    <scope>NUCLEOTIDE SEQUENCE [LARGE SCALE GENOMIC DNA]</scope>
    <source>
        <strain evidence="2 3">DSM 23399</strain>
    </source>
</reference>
<dbReference type="Gene3D" id="3.40.50.720">
    <property type="entry name" value="NAD(P)-binding Rossmann-like Domain"/>
    <property type="match status" value="1"/>
</dbReference>
<evidence type="ECO:0000313" key="2">
    <source>
        <dbReference type="EMBL" id="SFB41251.1"/>
    </source>
</evidence>
<protein>
    <recommendedName>
        <fullName evidence="1">SAM-dependent MTase TRM10-type domain-containing protein</fullName>
    </recommendedName>
</protein>
<gene>
    <name evidence="2" type="ORF">SAMN04489723_109112</name>
</gene>
<dbReference type="InterPro" id="IPR028564">
    <property type="entry name" value="MT_TRM10-typ"/>
</dbReference>
<dbReference type="PROSITE" id="PS51675">
    <property type="entry name" value="SAM_MT_TRM10"/>
    <property type="match status" value="1"/>
</dbReference>
<organism evidence="2 3">
    <name type="scientific">Algoriphagus aquimarinus</name>
    <dbReference type="NCBI Taxonomy" id="237018"/>
    <lineage>
        <taxon>Bacteria</taxon>
        <taxon>Pseudomonadati</taxon>
        <taxon>Bacteroidota</taxon>
        <taxon>Cytophagia</taxon>
        <taxon>Cytophagales</taxon>
        <taxon>Cyclobacteriaceae</taxon>
        <taxon>Algoriphagus</taxon>
    </lineage>
</organism>
<dbReference type="SUPFAM" id="SSF51735">
    <property type="entry name" value="NAD(P)-binding Rossmann-fold domains"/>
    <property type="match status" value="1"/>
</dbReference>
<dbReference type="STRING" id="237018.SAMN04489723_109112"/>
<dbReference type="AlphaFoldDB" id="A0A1I1AT91"/>
<evidence type="ECO:0000259" key="1">
    <source>
        <dbReference type="PROSITE" id="PS51675"/>
    </source>
</evidence>
<evidence type="ECO:0000313" key="3">
    <source>
        <dbReference type="Proteomes" id="UP000198790"/>
    </source>
</evidence>